<proteinExistence type="predicted"/>
<evidence type="ECO:0000313" key="1">
    <source>
        <dbReference type="EMBL" id="ASN69752.1"/>
    </source>
</evidence>
<reference evidence="1" key="1">
    <citation type="submission" date="2017-06" db="EMBL/GenBank/DDBJ databases">
        <title>Novel phages from South African skin metaviromes.</title>
        <authorList>
            <person name="van Zyl L.J."/>
            <person name="Abrahams Y."/>
            <person name="Stander E.A."/>
            <person name="Kirby B.M."/>
            <person name="Clavaud C."/>
            <person name="Farcet C."/>
            <person name="Breton L."/>
            <person name="Trindade M.I."/>
        </authorList>
    </citation>
    <scope>NUCLEOTIDE SEQUENCE</scope>
</reference>
<accession>A0A2H4J3M4</accession>
<gene>
    <name evidence="1" type="ORF">10AX1_44</name>
    <name evidence="2" type="ORF">10F7_23</name>
</gene>
<protein>
    <recommendedName>
        <fullName evidence="3">Phage-related replication protein</fullName>
    </recommendedName>
</protein>
<organism evidence="1">
    <name type="scientific">uncultured Caudovirales phage</name>
    <dbReference type="NCBI Taxonomy" id="2100421"/>
    <lineage>
        <taxon>Viruses</taxon>
        <taxon>Duplodnaviria</taxon>
        <taxon>Heunggongvirae</taxon>
        <taxon>Uroviricota</taxon>
        <taxon>Caudoviricetes</taxon>
        <taxon>Peduoviridae</taxon>
        <taxon>Maltschvirus</taxon>
        <taxon>Maltschvirus maltsch</taxon>
    </lineage>
</organism>
<dbReference type="InterPro" id="IPR038128">
    <property type="entry name" value="Gamma_PGA_hydro_sf"/>
</dbReference>
<dbReference type="EMBL" id="MF417909">
    <property type="protein sequence ID" value="ASN70590.1"/>
    <property type="molecule type" value="Genomic_DNA"/>
</dbReference>
<evidence type="ECO:0000313" key="2">
    <source>
        <dbReference type="EMBL" id="ASN70590.1"/>
    </source>
</evidence>
<dbReference type="Gene3D" id="3.40.630.100">
    <property type="entry name" value="Poly-gamma-glutamate hydrolase, zinc-binding motif"/>
    <property type="match status" value="1"/>
</dbReference>
<dbReference type="InterPro" id="IPR008585">
    <property type="entry name" value="Gamma_PGA_hydro"/>
</dbReference>
<dbReference type="EMBL" id="MF417895">
    <property type="protein sequence ID" value="ASN69752.1"/>
    <property type="molecule type" value="Genomic_DNA"/>
</dbReference>
<sequence length="207" mass="23620">MDTYKSMTELVRNEKDWMIETQDRNSKSLITAIHGGGIECGTSELALLVAELSNANYFTFKGLKPKNNRTLHVTSTNYDNPNLLYWNQFMNVTIAIHGYSSNQANSYIGGLDERLISLITHNLKVSGFNVEAAPERIAGKEINNITNKNAYGMGVQIEISTQQRKEFFSRNDFSQKNRENTHNWTEDMYYYANAICAAINDRKWVEA</sequence>
<dbReference type="Pfam" id="PF05908">
    <property type="entry name" value="Gamma_PGA_hydro"/>
    <property type="match status" value="1"/>
</dbReference>
<evidence type="ECO:0008006" key="3">
    <source>
        <dbReference type="Google" id="ProtNLM"/>
    </source>
</evidence>
<name>A0A2H4J3M4_9CAUD</name>